<protein>
    <submittedName>
        <fullName evidence="2">Delta-60 repeat protein</fullName>
    </submittedName>
</protein>
<dbReference type="RefSeq" id="WP_168673602.1">
    <property type="nucleotide sequence ID" value="NZ_JAAVTK010000007.1"/>
</dbReference>
<comment type="caution">
    <text evidence="2">The sequence shown here is derived from an EMBL/GenBank/DDBJ whole genome shotgun (WGS) entry which is preliminary data.</text>
</comment>
<keyword evidence="3" id="KW-1185">Reference proteome</keyword>
<name>A0ABX1HIR5_9BACT</name>
<reference evidence="2 3" key="1">
    <citation type="submission" date="2020-03" db="EMBL/GenBank/DDBJ databases">
        <title>Genomic Encyclopedia of Type Strains, Phase IV (KMG-V): Genome sequencing to study the core and pangenomes of soil and plant-associated prokaryotes.</title>
        <authorList>
            <person name="Whitman W."/>
        </authorList>
    </citation>
    <scope>NUCLEOTIDE SEQUENCE [LARGE SCALE GENOMIC DNA]</scope>
    <source>
        <strain evidence="2 3">1B</strain>
    </source>
</reference>
<proteinExistence type="predicted"/>
<dbReference type="InterPro" id="IPR026444">
    <property type="entry name" value="Secre_tail"/>
</dbReference>
<evidence type="ECO:0000256" key="1">
    <source>
        <dbReference type="SAM" id="SignalP"/>
    </source>
</evidence>
<accession>A0ABX1HIR5</accession>
<evidence type="ECO:0000313" key="3">
    <source>
        <dbReference type="Proteomes" id="UP000717634"/>
    </source>
</evidence>
<dbReference type="Pfam" id="PF17164">
    <property type="entry name" value="DUF5122"/>
    <property type="match status" value="10"/>
</dbReference>
<feature type="chain" id="PRO_5047111478" evidence="1">
    <location>
        <begin position="24"/>
        <end position="856"/>
    </location>
</feature>
<evidence type="ECO:0000313" key="2">
    <source>
        <dbReference type="EMBL" id="NKI89985.1"/>
    </source>
</evidence>
<dbReference type="InterPro" id="IPR013431">
    <property type="entry name" value="Delta_60_rpt"/>
</dbReference>
<sequence>MRLFYSFLAAVLLSCGSWLSAAAQQLDPSFAPSTLTAPGSGVFASLKQPDGKVLITGHFQLMNGQPSPRVARLNADGTPDLTFRAQAGSGPSANITALALQSDGKILLGGEYGVVGYNGTPVQNLIRLNADGSLDSSFSSGGTGWQSSVYSIAVQADGKIVVGGVLQATFNGQPTKGVIRLLPTGRLDTSFATGAGFTNGAGGYGEIRRIIAQPDGTIMVAGQFDAVDGQPCPGVARLSATGSRDASFNSPLVSYAFVFDMVRQPDGKLVLGGNTVTSSSNGANLVVRLLPTGALDPAFTRVAASGIVLGLGLRADGSILVTGSFSSFGGLNGTGLLRLNPTGTVDAAFAAGSQGNYGAVMRVVELNNGQYLAVGFFDSFGSQPSSGVARLLATGNVDTSYTMLLEMVASGLVIPQNNGQLVLNSYGLTTFNGQAVSTQGYYHFHRVNANGTYNALIALPPGTTRPNGSSYSYTAFPQPDGTFYTAYQHTDSTALVRRVLANGTFDAAFAAAELRWSRPYPFYSLGATITAHPGGGVLVTSLSTTVNGQPRRTLARLNADGTLNAQFAPPTNAAWQVPNMGVGNTAGFRYPVGLANGQTLVLWNDATRSYVDRFNLDGTIDNTFSIGTGGGLGSLFSIVAVAGGKIMVNGNFTTFNGQAAPYGLLRLLPSGAPDPGFTAASAAHTLAEQPDGKLLIMSPGTTSQTERLVRLTTTGSFDAGFQAVVVGNESFSPAAAAVYLQPGTNAIVLSGNFTSVAGQPRYGLARLVNVALATRAATAVPLAEAFPNPAHDQLTLRLPAAPTGPVLLADLQGRTVRRWALAQANGTVPLAGLAPGLYLLGIATTAGQSWQRIAIE</sequence>
<dbReference type="SUPFAM" id="SSF63829">
    <property type="entry name" value="Calcium-dependent phosphotriesterase"/>
    <property type="match status" value="1"/>
</dbReference>
<gene>
    <name evidence="2" type="ORF">HBN54_002584</name>
</gene>
<organism evidence="2 3">
    <name type="scientific">Hymenobacter artigasi</name>
    <dbReference type="NCBI Taxonomy" id="2719616"/>
    <lineage>
        <taxon>Bacteria</taxon>
        <taxon>Pseudomonadati</taxon>
        <taxon>Bacteroidota</taxon>
        <taxon>Cytophagia</taxon>
        <taxon>Cytophagales</taxon>
        <taxon>Hymenobacteraceae</taxon>
        <taxon>Hymenobacter</taxon>
    </lineage>
</organism>
<dbReference type="NCBIfam" id="TIGR02608">
    <property type="entry name" value="delta_60_rpt"/>
    <property type="match status" value="8"/>
</dbReference>
<dbReference type="Proteomes" id="UP000717634">
    <property type="component" value="Unassembled WGS sequence"/>
</dbReference>
<dbReference type="PROSITE" id="PS51257">
    <property type="entry name" value="PROKAR_LIPOPROTEIN"/>
    <property type="match status" value="1"/>
</dbReference>
<dbReference type="EMBL" id="JAAVTK010000007">
    <property type="protein sequence ID" value="NKI89985.1"/>
    <property type="molecule type" value="Genomic_DNA"/>
</dbReference>
<feature type="signal peptide" evidence="1">
    <location>
        <begin position="1"/>
        <end position="23"/>
    </location>
</feature>
<keyword evidence="1" id="KW-0732">Signal</keyword>
<dbReference type="NCBIfam" id="TIGR04183">
    <property type="entry name" value="Por_Secre_tail"/>
    <property type="match status" value="1"/>
</dbReference>
<dbReference type="Gene3D" id="2.80.10.50">
    <property type="match status" value="5"/>
</dbReference>